<protein>
    <submittedName>
        <fullName evidence="1">Unnamed protein product</fullName>
    </submittedName>
</protein>
<accession>A0ACB5T2X0</accession>
<gene>
    <name evidence="1" type="ORF">Amon02_000417900</name>
</gene>
<name>A0ACB5T2X0_AMBMO</name>
<keyword evidence="2" id="KW-1185">Reference proteome</keyword>
<proteinExistence type="predicted"/>
<comment type="caution">
    <text evidence="1">The sequence shown here is derived from an EMBL/GenBank/DDBJ whole genome shotgun (WGS) entry which is preliminary data.</text>
</comment>
<dbReference type="EMBL" id="BSXS01002807">
    <property type="protein sequence ID" value="GME79888.1"/>
    <property type="molecule type" value="Genomic_DNA"/>
</dbReference>
<sequence length="258" mass="29641">MGIMIHARSICWGDSSAVHVLMSHLNLGQDSWKMMSVLNQPDTFKANRKGHQTSTSYLQKRIHFIMSSTAAPKDRLRTEKANPRGIPEAKFIEDVKDFLPGAVTDADVELLLNELQVRLQQYRLMEQSKSETLANLRVKIPDITKTLEMCQFLKTQEEPIEANYELNDTLYSRAEIQPTKTVYLWLGANTMLEYPIDEAIELLDKRLKLANENKKITLNDLEYLRSNITTIEVNTARVYNWDVQRKRDLKKSGAVAAQ</sequence>
<evidence type="ECO:0000313" key="1">
    <source>
        <dbReference type="EMBL" id="GME79888.1"/>
    </source>
</evidence>
<evidence type="ECO:0000313" key="2">
    <source>
        <dbReference type="Proteomes" id="UP001165064"/>
    </source>
</evidence>
<dbReference type="Proteomes" id="UP001165064">
    <property type="component" value="Unassembled WGS sequence"/>
</dbReference>
<organism evidence="1 2">
    <name type="scientific">Ambrosiozyma monospora</name>
    <name type="common">Yeast</name>
    <name type="synonym">Endomycopsis monosporus</name>
    <dbReference type="NCBI Taxonomy" id="43982"/>
    <lineage>
        <taxon>Eukaryota</taxon>
        <taxon>Fungi</taxon>
        <taxon>Dikarya</taxon>
        <taxon>Ascomycota</taxon>
        <taxon>Saccharomycotina</taxon>
        <taxon>Pichiomycetes</taxon>
        <taxon>Pichiales</taxon>
        <taxon>Pichiaceae</taxon>
        <taxon>Ambrosiozyma</taxon>
    </lineage>
</organism>
<reference evidence="1" key="1">
    <citation type="submission" date="2023-04" db="EMBL/GenBank/DDBJ databases">
        <title>Ambrosiozyma monospora NBRC 10751.</title>
        <authorList>
            <person name="Ichikawa N."/>
            <person name="Sato H."/>
            <person name="Tonouchi N."/>
        </authorList>
    </citation>
    <scope>NUCLEOTIDE SEQUENCE</scope>
    <source>
        <strain evidence="1">NBRC 10751</strain>
    </source>
</reference>